<evidence type="ECO:0000313" key="5">
    <source>
        <dbReference type="EMBL" id="CAH0385810.1"/>
    </source>
</evidence>
<accession>A0A9P0A6U7</accession>
<name>A0A9P0A6U7_BEMTA</name>
<dbReference type="InterPro" id="IPR036322">
    <property type="entry name" value="WD40_repeat_dom_sf"/>
</dbReference>
<keyword evidence="1 3" id="KW-0853">WD repeat</keyword>
<dbReference type="PROSITE" id="PS50294">
    <property type="entry name" value="WD_REPEATS_REGION"/>
    <property type="match status" value="3"/>
</dbReference>
<dbReference type="SUPFAM" id="SSF50978">
    <property type="entry name" value="WD40 repeat-like"/>
    <property type="match status" value="1"/>
</dbReference>
<organism evidence="6 7">
    <name type="scientific">Bemisia tabaci</name>
    <name type="common">Sweetpotato whitefly</name>
    <name type="synonym">Aleurodes tabaci</name>
    <dbReference type="NCBI Taxonomy" id="7038"/>
    <lineage>
        <taxon>Eukaryota</taxon>
        <taxon>Metazoa</taxon>
        <taxon>Ecdysozoa</taxon>
        <taxon>Arthropoda</taxon>
        <taxon>Hexapoda</taxon>
        <taxon>Insecta</taxon>
        <taxon>Pterygota</taxon>
        <taxon>Neoptera</taxon>
        <taxon>Paraneoptera</taxon>
        <taxon>Hemiptera</taxon>
        <taxon>Sternorrhyncha</taxon>
        <taxon>Aleyrodoidea</taxon>
        <taxon>Aleyrodidae</taxon>
        <taxon>Aleyrodinae</taxon>
        <taxon>Bemisia</taxon>
    </lineage>
</organism>
<dbReference type="Proteomes" id="UP001152759">
    <property type="component" value="Chromosome 2"/>
</dbReference>
<protein>
    <recommendedName>
        <fullName evidence="8">DDB1- and CUL4-associated factor 11</fullName>
    </recommendedName>
</protein>
<sequence length="560" mass="63738">MGILSTRMDPEPSRRVLRSSSNRNSEANNRERSVDLVAIEDYDDRRNADSVYFLRWFYNPDDDDYDELDDTEDDYDDTEGDDDDSYDDMVNIHFDGIPMRRSIPHPRTDLKPNTTKLKNSDFYLLMQQNAGLRHNKAKERPNSVLQMIQARQTGMFGADRFTAGDQAKISSSYFPTQLNHIIKHNQKLFCGVYSNDGSRFISACQDCNITLYNSERDEFKPISTITGRDVSWSILDAVFSPDNNFIAYSSWCDSVHLVPLNKDPEDQISLSSCSGERRFCIFSLAYAADGQNIIGGANDGNIYICHLERDKHTRIKAHSRDVNAVSYADDSSHILYSAGDDGLCKVWDTRTLNENSPKPVGILAGHLDGITYIDSRQDRRHLITNSKDQSIKLWDIRIFSSADALNKTEKAISSHAWDYRFQKAPKKFCKNVKSLEGDSSVMTYRGHSVLQTLIRCRFSPAFSTGQRYIYTGCASGQTVIYDALTGEIAAALTGHSACVRDVSWHPYRNELCSTAWDNIIMNWDSVSKMSTSPSRMVGTRLRRSMRLAQQKKNKEQMRKE</sequence>
<dbReference type="Pfam" id="PF00400">
    <property type="entry name" value="WD40"/>
    <property type="match status" value="3"/>
</dbReference>
<dbReference type="EMBL" id="OU963863">
    <property type="protein sequence ID" value="CAH0385810.1"/>
    <property type="molecule type" value="Genomic_DNA"/>
</dbReference>
<evidence type="ECO:0000313" key="6">
    <source>
        <dbReference type="EMBL" id="CAH0385811.1"/>
    </source>
</evidence>
<dbReference type="PROSITE" id="PS50082">
    <property type="entry name" value="WD_REPEATS_2"/>
    <property type="match status" value="3"/>
</dbReference>
<dbReference type="FunFam" id="2.130.10.10:FF:000492">
    <property type="entry name" value="LEC14B homolog isoform X2"/>
    <property type="match status" value="1"/>
</dbReference>
<feature type="repeat" description="WD" evidence="3">
    <location>
        <begin position="315"/>
        <end position="351"/>
    </location>
</feature>
<evidence type="ECO:0000256" key="1">
    <source>
        <dbReference type="ARBA" id="ARBA00022574"/>
    </source>
</evidence>
<keyword evidence="2" id="KW-0677">Repeat</keyword>
<evidence type="ECO:0008006" key="8">
    <source>
        <dbReference type="Google" id="ProtNLM"/>
    </source>
</evidence>
<feature type="region of interest" description="Disordered" evidence="4">
    <location>
        <begin position="1"/>
        <end position="30"/>
    </location>
</feature>
<dbReference type="Gene3D" id="2.130.10.10">
    <property type="entry name" value="YVTN repeat-like/Quinoprotein amine dehydrogenase"/>
    <property type="match status" value="3"/>
</dbReference>
<gene>
    <name evidence="5" type="ORF">BEMITA_LOCUS4999</name>
    <name evidence="6" type="ORF">BEMITA_LOCUS5000</name>
</gene>
<feature type="repeat" description="WD" evidence="3">
    <location>
        <begin position="492"/>
        <end position="524"/>
    </location>
</feature>
<evidence type="ECO:0000256" key="2">
    <source>
        <dbReference type="ARBA" id="ARBA00022737"/>
    </source>
</evidence>
<feature type="compositionally biased region" description="Low complexity" evidence="4">
    <location>
        <begin position="18"/>
        <end position="27"/>
    </location>
</feature>
<dbReference type="GO" id="GO:0043161">
    <property type="term" value="P:proteasome-mediated ubiquitin-dependent protein catabolic process"/>
    <property type="evidence" value="ECO:0007669"/>
    <property type="project" value="TreeGrafter"/>
</dbReference>
<reference evidence="6" key="1">
    <citation type="submission" date="2021-12" db="EMBL/GenBank/DDBJ databases">
        <authorList>
            <person name="King R."/>
        </authorList>
    </citation>
    <scope>NUCLEOTIDE SEQUENCE</scope>
</reference>
<dbReference type="KEGG" id="btab:109039705"/>
<dbReference type="SMART" id="SM00320">
    <property type="entry name" value="WD40"/>
    <property type="match status" value="7"/>
</dbReference>
<feature type="region of interest" description="Disordered" evidence="4">
    <location>
        <begin position="65"/>
        <end position="87"/>
    </location>
</feature>
<evidence type="ECO:0000256" key="4">
    <source>
        <dbReference type="SAM" id="MobiDB-lite"/>
    </source>
</evidence>
<proteinExistence type="predicted"/>
<dbReference type="GO" id="GO:0080008">
    <property type="term" value="C:Cul4-RING E3 ubiquitin ligase complex"/>
    <property type="evidence" value="ECO:0007669"/>
    <property type="project" value="TreeGrafter"/>
</dbReference>
<dbReference type="EMBL" id="OU963863">
    <property type="protein sequence ID" value="CAH0385811.1"/>
    <property type="molecule type" value="Genomic_DNA"/>
</dbReference>
<dbReference type="InterPro" id="IPR019775">
    <property type="entry name" value="WD40_repeat_CS"/>
</dbReference>
<dbReference type="PANTHER" id="PTHR19847">
    <property type="entry name" value="DDB1- AND CUL4-ASSOCIATED FACTOR 11"/>
    <property type="match status" value="1"/>
</dbReference>
<dbReference type="InterPro" id="IPR051859">
    <property type="entry name" value="DCAF"/>
</dbReference>
<evidence type="ECO:0000256" key="3">
    <source>
        <dbReference type="PROSITE-ProRule" id="PRU00221"/>
    </source>
</evidence>
<evidence type="ECO:0000313" key="7">
    <source>
        <dbReference type="Proteomes" id="UP001152759"/>
    </source>
</evidence>
<dbReference type="PANTHER" id="PTHR19847:SF7">
    <property type="entry name" value="DDB1- AND CUL4-ASSOCIATED FACTOR 11"/>
    <property type="match status" value="1"/>
</dbReference>
<dbReference type="InterPro" id="IPR001680">
    <property type="entry name" value="WD40_rpt"/>
</dbReference>
<feature type="repeat" description="WD" evidence="3">
    <location>
        <begin position="363"/>
        <end position="397"/>
    </location>
</feature>
<dbReference type="AlphaFoldDB" id="A0A9P0A6U7"/>
<dbReference type="InterPro" id="IPR015943">
    <property type="entry name" value="WD40/YVTN_repeat-like_dom_sf"/>
</dbReference>
<keyword evidence="7" id="KW-1185">Reference proteome</keyword>
<dbReference type="PROSITE" id="PS00678">
    <property type="entry name" value="WD_REPEATS_1"/>
    <property type="match status" value="1"/>
</dbReference>